<organism evidence="1 2">
    <name type="scientific">Borreliella garinii PBr</name>
    <dbReference type="NCBI Taxonomy" id="498743"/>
    <lineage>
        <taxon>Bacteria</taxon>
        <taxon>Pseudomonadati</taxon>
        <taxon>Spirochaetota</taxon>
        <taxon>Spirochaetia</taxon>
        <taxon>Spirochaetales</taxon>
        <taxon>Borreliaceae</taxon>
        <taxon>Borreliella</taxon>
    </lineage>
</organism>
<dbReference type="Proteomes" id="UP000006103">
    <property type="component" value="Plasmid PBr_lp28-9"/>
</dbReference>
<dbReference type="RefSeq" id="WP_012622082.1">
    <property type="nucleotide sequence ID" value="NC_011854.1"/>
</dbReference>
<geneLocation type="plasmid" evidence="1 2">
    <name>PBr_lp28-9</name>
</geneLocation>
<accession>B8F1V8</accession>
<dbReference type="InterPro" id="IPR004248">
    <property type="entry name" value="Borrelia_plasmid_OrfD"/>
</dbReference>
<keyword evidence="1" id="KW-0614">Plasmid</keyword>
<dbReference type="Pfam" id="PF02999">
    <property type="entry name" value="Borrelia_orfD"/>
    <property type="match status" value="1"/>
</dbReference>
<name>B8F1V8_BORGR</name>
<evidence type="ECO:0008006" key="3">
    <source>
        <dbReference type="Google" id="ProtNLM"/>
    </source>
</evidence>
<sequence>MKKLTKNNLLSCIAGFIFLLLLSCESIPSLPQKPSLSDKNDNKNLVLNEAKLFEYAASLNMWLLVVKNYVKKHYTNHKFPTFEEFDPLFGQENGSEDTGMLKARIEYYKLYISTAEPIAIELYKKYSKRYQLGF</sequence>
<reference evidence="1 2" key="1">
    <citation type="journal article" date="2011" name="J. Bacteriol.">
        <title>Whole-genome sequences of two Borrelia afzelii and two Borrelia garinii Lyme disease agent isolates.</title>
        <authorList>
            <person name="Casjens S.R."/>
            <person name="Mongodin E.F."/>
            <person name="Qiu W.-G."/>
            <person name="Dunn J.J."/>
            <person name="Luft B.J."/>
            <person name="Fraser-Liggett C.M."/>
            <person name="Schutzer S.E."/>
        </authorList>
    </citation>
    <scope>NUCLEOTIDE SEQUENCE [LARGE SCALE GENOMIC DNA]</scope>
    <source>
        <strain evidence="1 2">PBr</strain>
    </source>
</reference>
<proteinExistence type="predicted"/>
<evidence type="ECO:0000313" key="1">
    <source>
        <dbReference type="EMBL" id="ACL34906.1"/>
    </source>
</evidence>
<dbReference type="AlphaFoldDB" id="B8F1V8"/>
<evidence type="ECO:0000313" key="2">
    <source>
        <dbReference type="Proteomes" id="UP000006103"/>
    </source>
</evidence>
<dbReference type="EMBL" id="CP001310">
    <property type="protein sequence ID" value="ACL34906.1"/>
    <property type="molecule type" value="Genomic_DNA"/>
</dbReference>
<protein>
    <recommendedName>
        <fullName evidence="3">Lipoprotein</fullName>
    </recommendedName>
</protein>
<keyword evidence="2" id="KW-1185">Reference proteome</keyword>
<dbReference type="PROSITE" id="PS51257">
    <property type="entry name" value="PROKAR_LIPOPROTEIN"/>
    <property type="match status" value="1"/>
</dbReference>
<gene>
    <name evidence="1" type="ORF">BGAPBR_F0033</name>
</gene>